<proteinExistence type="predicted"/>
<dbReference type="EMBL" id="CP050292">
    <property type="protein sequence ID" value="QND75226.1"/>
    <property type="molecule type" value="Genomic_DNA"/>
</dbReference>
<protein>
    <submittedName>
        <fullName evidence="1">Uncharacterized protein</fullName>
    </submittedName>
</protein>
<evidence type="ECO:0000313" key="1">
    <source>
        <dbReference type="EMBL" id="QND75226.1"/>
    </source>
</evidence>
<dbReference type="AlphaFoldDB" id="A0A7G6U894"/>
<organism evidence="1 2">
    <name type="scientific">Tardiphaga robiniae</name>
    <dbReference type="NCBI Taxonomy" id="943830"/>
    <lineage>
        <taxon>Bacteria</taxon>
        <taxon>Pseudomonadati</taxon>
        <taxon>Pseudomonadota</taxon>
        <taxon>Alphaproteobacteria</taxon>
        <taxon>Hyphomicrobiales</taxon>
        <taxon>Nitrobacteraceae</taxon>
        <taxon>Tardiphaga</taxon>
    </lineage>
</organism>
<reference evidence="2" key="1">
    <citation type="journal article" date="2020" name="Mol. Plant Microbe">
        <title>Rhizobial microsymbionts of the narrowly endemic Oxytropis species growing in Kamchatka are characterized by significant genetic diversity and possess a set of genes that are associated with T3SS and T6SS secretion systems and can affect the development of symbiosis.</title>
        <authorList>
            <person name="Safronova V."/>
            <person name="Guro P."/>
            <person name="Sazanova A."/>
            <person name="Kuznetsova I."/>
            <person name="Belimov A."/>
            <person name="Yakubov V."/>
            <person name="Chirak E."/>
            <person name="Afonin A."/>
            <person name="Gogolev Y."/>
            <person name="Andronov E."/>
            <person name="Tikhonovich I."/>
        </authorList>
    </citation>
    <scope>NUCLEOTIDE SEQUENCE [LARGE SCALE GENOMIC DNA]</scope>
    <source>
        <strain evidence="2">581</strain>
    </source>
</reference>
<accession>A0A7G6U894</accession>
<sequence>MQDAGEFITHLPKQIHDTSPWQNAMHVLSQAAEYGGPIEFARLGLMQALWPKGTPVYHSVYKDPKWRNRAKLVRER</sequence>
<gene>
    <name evidence="1" type="ORF">HB776_00220</name>
</gene>
<dbReference type="Proteomes" id="UP000515291">
    <property type="component" value="Chromosome"/>
</dbReference>
<evidence type="ECO:0000313" key="2">
    <source>
        <dbReference type="Proteomes" id="UP000515291"/>
    </source>
</evidence>
<name>A0A7G6U894_9BRAD</name>
<dbReference type="KEGG" id="trb:HB776_00220"/>